<protein>
    <submittedName>
        <fullName evidence="1">Uncharacterized protein</fullName>
    </submittedName>
</protein>
<gene>
    <name evidence="1" type="ORF">JOF56_009547</name>
</gene>
<dbReference type="RefSeq" id="WP_281065596.1">
    <property type="nucleotide sequence ID" value="NZ_JAGINW010000001.1"/>
</dbReference>
<dbReference type="Proteomes" id="UP001519332">
    <property type="component" value="Unassembled WGS sequence"/>
</dbReference>
<organism evidence="1 2">
    <name type="scientific">Kibdelosporangium banguiense</name>
    <dbReference type="NCBI Taxonomy" id="1365924"/>
    <lineage>
        <taxon>Bacteria</taxon>
        <taxon>Bacillati</taxon>
        <taxon>Actinomycetota</taxon>
        <taxon>Actinomycetes</taxon>
        <taxon>Pseudonocardiales</taxon>
        <taxon>Pseudonocardiaceae</taxon>
        <taxon>Kibdelosporangium</taxon>
    </lineage>
</organism>
<reference evidence="1 2" key="1">
    <citation type="submission" date="2021-03" db="EMBL/GenBank/DDBJ databases">
        <title>Sequencing the genomes of 1000 actinobacteria strains.</title>
        <authorList>
            <person name="Klenk H.-P."/>
        </authorList>
    </citation>
    <scope>NUCLEOTIDE SEQUENCE [LARGE SCALE GENOMIC DNA]</scope>
    <source>
        <strain evidence="1 2">DSM 46670</strain>
    </source>
</reference>
<accession>A0ABS4TXN2</accession>
<evidence type="ECO:0000313" key="1">
    <source>
        <dbReference type="EMBL" id="MBP2329162.1"/>
    </source>
</evidence>
<name>A0ABS4TXN2_9PSEU</name>
<proteinExistence type="predicted"/>
<sequence>MAQECSDWAQRRGDQHMLAYAVFVRGLVARFSGIPGTRRP</sequence>
<keyword evidence="2" id="KW-1185">Reference proteome</keyword>
<evidence type="ECO:0000313" key="2">
    <source>
        <dbReference type="Proteomes" id="UP001519332"/>
    </source>
</evidence>
<dbReference type="EMBL" id="JAGINW010000001">
    <property type="protein sequence ID" value="MBP2329162.1"/>
    <property type="molecule type" value="Genomic_DNA"/>
</dbReference>
<comment type="caution">
    <text evidence="1">The sequence shown here is derived from an EMBL/GenBank/DDBJ whole genome shotgun (WGS) entry which is preliminary data.</text>
</comment>